<organism evidence="1 2">
    <name type="scientific">Aspergillus brunneoviolaceus CBS 621.78</name>
    <dbReference type="NCBI Taxonomy" id="1450534"/>
    <lineage>
        <taxon>Eukaryota</taxon>
        <taxon>Fungi</taxon>
        <taxon>Dikarya</taxon>
        <taxon>Ascomycota</taxon>
        <taxon>Pezizomycotina</taxon>
        <taxon>Eurotiomycetes</taxon>
        <taxon>Eurotiomycetidae</taxon>
        <taxon>Eurotiales</taxon>
        <taxon>Aspergillaceae</taxon>
        <taxon>Aspergillus</taxon>
        <taxon>Aspergillus subgen. Circumdati</taxon>
    </lineage>
</organism>
<accession>A0ACD1GNH7</accession>
<proteinExistence type="predicted"/>
<dbReference type="EMBL" id="KZ825312">
    <property type="protein sequence ID" value="RAH50762.1"/>
    <property type="molecule type" value="Genomic_DNA"/>
</dbReference>
<sequence>MACLSVIRPTLCSRPVCVPTAVCILSFSWGGVFFPPSWLLLSVPVDCCIALLFSFPAGSDLWISGIIRLYLWIYLASQILISVILSSCSRFSSSSSYLPHDELDPTRPDLNEARKWGEKGRSYTRRE</sequence>
<keyword evidence="2" id="KW-1185">Reference proteome</keyword>
<gene>
    <name evidence="1" type="ORF">BO95DRAFT_112549</name>
</gene>
<protein>
    <submittedName>
        <fullName evidence="1">Uncharacterized protein</fullName>
    </submittedName>
</protein>
<reference evidence="1" key="1">
    <citation type="submission" date="2018-02" db="EMBL/GenBank/DDBJ databases">
        <title>The genomes of Aspergillus section Nigri reveals drivers in fungal speciation.</title>
        <authorList>
            <consortium name="DOE Joint Genome Institute"/>
            <person name="Vesth T.C."/>
            <person name="Nybo J."/>
            <person name="Theobald S."/>
            <person name="Brandl J."/>
            <person name="Frisvad J.C."/>
            <person name="Nielsen K.F."/>
            <person name="Lyhne E.K."/>
            <person name="Kogle M.E."/>
            <person name="Kuo A."/>
            <person name="Riley R."/>
            <person name="Clum A."/>
            <person name="Nolan M."/>
            <person name="Lipzen A."/>
            <person name="Salamov A."/>
            <person name="Henrissat B."/>
            <person name="Wiebenga A."/>
            <person name="De vries R.P."/>
            <person name="Grigoriev I.V."/>
            <person name="Mortensen U.H."/>
            <person name="Andersen M.R."/>
            <person name="Baker S.E."/>
        </authorList>
    </citation>
    <scope>NUCLEOTIDE SEQUENCE</scope>
    <source>
        <strain evidence="1">CBS 621.78</strain>
    </source>
</reference>
<evidence type="ECO:0000313" key="2">
    <source>
        <dbReference type="Proteomes" id="UP000249057"/>
    </source>
</evidence>
<dbReference type="Proteomes" id="UP000249057">
    <property type="component" value="Unassembled WGS sequence"/>
</dbReference>
<name>A0ACD1GNH7_9EURO</name>
<evidence type="ECO:0000313" key="1">
    <source>
        <dbReference type="EMBL" id="RAH50762.1"/>
    </source>
</evidence>